<dbReference type="PANTHER" id="PTHR24291">
    <property type="entry name" value="CYTOCHROME P450 FAMILY 4"/>
    <property type="match status" value="1"/>
</dbReference>
<keyword evidence="4 8" id="KW-0560">Oxidoreductase</keyword>
<dbReference type="Pfam" id="PF00067">
    <property type="entry name" value="p450"/>
    <property type="match status" value="1"/>
</dbReference>
<dbReference type="Proteomes" id="UP000318416">
    <property type="component" value="Unassembled WGS sequence"/>
</dbReference>
<dbReference type="InterPro" id="IPR017972">
    <property type="entry name" value="Cyt_P450_CS"/>
</dbReference>
<dbReference type="GO" id="GO:0004497">
    <property type="term" value="F:monooxygenase activity"/>
    <property type="evidence" value="ECO:0007669"/>
    <property type="project" value="UniProtKB-KW"/>
</dbReference>
<dbReference type="GO" id="GO:0020037">
    <property type="term" value="F:heme binding"/>
    <property type="evidence" value="ECO:0007669"/>
    <property type="project" value="InterPro"/>
</dbReference>
<keyword evidence="3 7" id="KW-0479">Metal-binding</keyword>
<gene>
    <name evidence="9" type="ORF">FB465_2466</name>
</gene>
<evidence type="ECO:0000256" key="6">
    <source>
        <dbReference type="ARBA" id="ARBA00023033"/>
    </source>
</evidence>
<dbReference type="InterPro" id="IPR002401">
    <property type="entry name" value="Cyt_P450_E_grp-I"/>
</dbReference>
<dbReference type="AlphaFoldDB" id="A0A561EP92"/>
<dbReference type="EMBL" id="VIVR01000001">
    <property type="protein sequence ID" value="TWE17441.1"/>
    <property type="molecule type" value="Genomic_DNA"/>
</dbReference>
<evidence type="ECO:0000256" key="8">
    <source>
        <dbReference type="RuleBase" id="RU000461"/>
    </source>
</evidence>
<accession>A0A561EP92</accession>
<keyword evidence="6 8" id="KW-0503">Monooxygenase</keyword>
<feature type="binding site" description="axial binding residue" evidence="7">
    <location>
        <position position="394"/>
    </location>
    <ligand>
        <name>heme</name>
        <dbReference type="ChEBI" id="CHEBI:30413"/>
    </ligand>
    <ligandPart>
        <name>Fe</name>
        <dbReference type="ChEBI" id="CHEBI:18248"/>
    </ligandPart>
</feature>
<keyword evidence="10" id="KW-1185">Reference proteome</keyword>
<sequence length="451" mass="49472">MASGLESIPRAPGGLPFLGHVWPMSRGPLAFVKSLRATGDLVRVDLGTLPVVFVASPELAHAVMVTHGSSFEKGRLFDRVRGFVGDGLATAPSKLHRRHRRLMQPSFHRTRIAGYCDIISDRARDLAASWEPGGTLAMEEEMARFSIGTLAATMFAAEIGTPVVDVVRRDTPTILKYILLRAVSPQFLDRLPLPSNRKFDAAAANLRQVIDDEIAATRRRDHADSPDLLSTLLAARDADTGETLTDVEVRDELVTILFAGTETVGSTMAWAFHEIARHPEVEKQLLAEIDEVVGTRPVGFEDVPRLTYTRRVLDEVLRLHGVTLLMRRTTAPVDLGGVTIPEGTEVAFSPYALLRDPVLYPEPGRFDPDRWLPERAADLPRAGFLPFGAGSRQCIGDAFARAEMTITLATVLARWQLRPVPGHTPREAIAAMPHPDRVPMTVHPRETAAPA</sequence>
<organism evidence="9 10">
    <name type="scientific">Kitasatospora atroaurantiaca</name>
    <dbReference type="NCBI Taxonomy" id="285545"/>
    <lineage>
        <taxon>Bacteria</taxon>
        <taxon>Bacillati</taxon>
        <taxon>Actinomycetota</taxon>
        <taxon>Actinomycetes</taxon>
        <taxon>Kitasatosporales</taxon>
        <taxon>Streptomycetaceae</taxon>
        <taxon>Kitasatospora</taxon>
    </lineage>
</organism>
<comment type="similarity">
    <text evidence="1 8">Belongs to the cytochrome P450 family.</text>
</comment>
<evidence type="ECO:0000313" key="9">
    <source>
        <dbReference type="EMBL" id="TWE17441.1"/>
    </source>
</evidence>
<dbReference type="PANTHER" id="PTHR24291:SF50">
    <property type="entry name" value="BIFUNCTIONAL ALBAFLAVENONE MONOOXYGENASE_TERPENE SYNTHASE"/>
    <property type="match status" value="1"/>
</dbReference>
<name>A0A561EP92_9ACTN</name>
<dbReference type="CDD" id="cd11049">
    <property type="entry name" value="CYP170A1-like"/>
    <property type="match status" value="1"/>
</dbReference>
<evidence type="ECO:0000256" key="5">
    <source>
        <dbReference type="ARBA" id="ARBA00023004"/>
    </source>
</evidence>
<evidence type="ECO:0000256" key="2">
    <source>
        <dbReference type="ARBA" id="ARBA00022617"/>
    </source>
</evidence>
<evidence type="ECO:0000256" key="4">
    <source>
        <dbReference type="ARBA" id="ARBA00023002"/>
    </source>
</evidence>
<evidence type="ECO:0000256" key="7">
    <source>
        <dbReference type="PIRSR" id="PIRSR602401-1"/>
    </source>
</evidence>
<reference evidence="9 10" key="1">
    <citation type="submission" date="2019-06" db="EMBL/GenBank/DDBJ databases">
        <title>Sequencing the genomes of 1000 actinobacteria strains.</title>
        <authorList>
            <person name="Klenk H.-P."/>
        </authorList>
    </citation>
    <scope>NUCLEOTIDE SEQUENCE [LARGE SCALE GENOMIC DNA]</scope>
    <source>
        <strain evidence="9 10">DSM 41649</strain>
    </source>
</reference>
<proteinExistence type="inferred from homology"/>
<dbReference type="Gene3D" id="1.10.630.10">
    <property type="entry name" value="Cytochrome P450"/>
    <property type="match status" value="1"/>
</dbReference>
<evidence type="ECO:0000256" key="3">
    <source>
        <dbReference type="ARBA" id="ARBA00022723"/>
    </source>
</evidence>
<comment type="caution">
    <text evidence="9">The sequence shown here is derived from an EMBL/GenBank/DDBJ whole genome shotgun (WGS) entry which is preliminary data.</text>
</comment>
<evidence type="ECO:0000256" key="1">
    <source>
        <dbReference type="ARBA" id="ARBA00010617"/>
    </source>
</evidence>
<keyword evidence="2 7" id="KW-0349">Heme</keyword>
<dbReference type="PROSITE" id="PS00086">
    <property type="entry name" value="CYTOCHROME_P450"/>
    <property type="match status" value="1"/>
</dbReference>
<dbReference type="SUPFAM" id="SSF48264">
    <property type="entry name" value="Cytochrome P450"/>
    <property type="match status" value="1"/>
</dbReference>
<dbReference type="PRINTS" id="PR00463">
    <property type="entry name" value="EP450I"/>
</dbReference>
<dbReference type="GO" id="GO:0005506">
    <property type="term" value="F:iron ion binding"/>
    <property type="evidence" value="ECO:0007669"/>
    <property type="project" value="InterPro"/>
</dbReference>
<dbReference type="RefSeq" id="WP_281292334.1">
    <property type="nucleotide sequence ID" value="NZ_BAAABR010000021.1"/>
</dbReference>
<keyword evidence="5 7" id="KW-0408">Iron</keyword>
<evidence type="ECO:0000313" key="10">
    <source>
        <dbReference type="Proteomes" id="UP000318416"/>
    </source>
</evidence>
<comment type="cofactor">
    <cofactor evidence="7">
        <name>heme</name>
        <dbReference type="ChEBI" id="CHEBI:30413"/>
    </cofactor>
</comment>
<dbReference type="PRINTS" id="PR00385">
    <property type="entry name" value="P450"/>
</dbReference>
<dbReference type="InterPro" id="IPR050196">
    <property type="entry name" value="Cytochrome_P450_Monoox"/>
</dbReference>
<dbReference type="InterPro" id="IPR036396">
    <property type="entry name" value="Cyt_P450_sf"/>
</dbReference>
<protein>
    <submittedName>
        <fullName evidence="9">Cytochrome P450</fullName>
    </submittedName>
</protein>
<dbReference type="InterPro" id="IPR001128">
    <property type="entry name" value="Cyt_P450"/>
</dbReference>
<dbReference type="GO" id="GO:0016705">
    <property type="term" value="F:oxidoreductase activity, acting on paired donors, with incorporation or reduction of molecular oxygen"/>
    <property type="evidence" value="ECO:0007669"/>
    <property type="project" value="InterPro"/>
</dbReference>